<keyword evidence="1" id="KW-0472">Membrane</keyword>
<sequence>MIRNIKLAQLFIIGSAFVQALHHFFIEPIENFYPFLFLFLIGFLPAWVVNRVQEEYTKLAFVLCSVYIVSISYYFITYPIVQAAYFFLPVTALLLNDKRLYYVSSVGGLASYLFLSNEPLKHYLAFVSIYVTFGSLLFMAQRIVYQSVAEKEAIQQGVKAFSLAVEAKDVYTQGHSKRVALYAMILAKHGQFKNVQPEELELTALIHDIGKISTPDAVLLKNGRLTEAEYEIMKMHPVEGMKLAKSFGYSDRVLTGILHHHERYDGLGYPHRLKGKDIPIYSRILAVADSFDAMTSNRAYRQGMTPWEAKKEIENQAGKMYDPFIVEVFIRAYYDMLLICEDSSENILMSNSAHQEIASGLNEGKND</sequence>
<dbReference type="CDD" id="cd00077">
    <property type="entry name" value="HDc"/>
    <property type="match status" value="1"/>
</dbReference>
<dbReference type="NCBIfam" id="TIGR00277">
    <property type="entry name" value="HDIG"/>
    <property type="match status" value="1"/>
</dbReference>
<dbReference type="AlphaFoldDB" id="A0A160IJX7"/>
<evidence type="ECO:0000256" key="1">
    <source>
        <dbReference type="SAM" id="Phobius"/>
    </source>
</evidence>
<feature type="transmembrane region" description="Helical" evidence="1">
    <location>
        <begin position="100"/>
        <end position="116"/>
    </location>
</feature>
<keyword evidence="4" id="KW-1185">Reference proteome</keyword>
<dbReference type="PANTHER" id="PTHR43155:SF2">
    <property type="entry name" value="CYCLIC DI-GMP PHOSPHODIESTERASE PA4108"/>
    <property type="match status" value="1"/>
</dbReference>
<dbReference type="Gene3D" id="1.10.3210.10">
    <property type="entry name" value="Hypothetical protein af1432"/>
    <property type="match status" value="1"/>
</dbReference>
<name>A0A160IJX7_9BACL</name>
<dbReference type="InterPro" id="IPR003607">
    <property type="entry name" value="HD/PDEase_dom"/>
</dbReference>
<feature type="transmembrane region" description="Helical" evidence="1">
    <location>
        <begin position="123"/>
        <end position="145"/>
    </location>
</feature>
<feature type="domain" description="HD-GYP" evidence="2">
    <location>
        <begin position="150"/>
        <end position="345"/>
    </location>
</feature>
<feature type="transmembrane region" description="Helical" evidence="1">
    <location>
        <begin position="61"/>
        <end position="88"/>
    </location>
</feature>
<dbReference type="KEGG" id="fpn:ABE65_001140"/>
<dbReference type="SMART" id="SM00471">
    <property type="entry name" value="HDc"/>
    <property type="match status" value="1"/>
</dbReference>
<dbReference type="PANTHER" id="PTHR43155">
    <property type="entry name" value="CYCLIC DI-GMP PHOSPHODIESTERASE PA4108-RELATED"/>
    <property type="match status" value="1"/>
</dbReference>
<keyword evidence="1" id="KW-1133">Transmembrane helix</keyword>
<feature type="transmembrane region" description="Helical" evidence="1">
    <location>
        <begin position="32"/>
        <end position="49"/>
    </location>
</feature>
<accession>A0A160IJX7</accession>
<keyword evidence="1" id="KW-0812">Transmembrane</keyword>
<dbReference type="Proteomes" id="UP000076623">
    <property type="component" value="Chromosome"/>
</dbReference>
<evidence type="ECO:0000313" key="3">
    <source>
        <dbReference type="EMBL" id="ANC75542.1"/>
    </source>
</evidence>
<evidence type="ECO:0000259" key="2">
    <source>
        <dbReference type="PROSITE" id="PS51832"/>
    </source>
</evidence>
<dbReference type="EMBL" id="CP015378">
    <property type="protein sequence ID" value="ANC75542.1"/>
    <property type="molecule type" value="Genomic_DNA"/>
</dbReference>
<dbReference type="STRING" id="1221500.ABE65_001140"/>
<feature type="transmembrane region" description="Helical" evidence="1">
    <location>
        <begin position="7"/>
        <end position="26"/>
    </location>
</feature>
<dbReference type="SUPFAM" id="SSF109604">
    <property type="entry name" value="HD-domain/PDEase-like"/>
    <property type="match status" value="1"/>
</dbReference>
<dbReference type="InterPro" id="IPR006675">
    <property type="entry name" value="HDIG_dom"/>
</dbReference>
<evidence type="ECO:0000313" key="4">
    <source>
        <dbReference type="Proteomes" id="UP000076623"/>
    </source>
</evidence>
<gene>
    <name evidence="3" type="ORF">ABE65_001140</name>
</gene>
<organism evidence="3 4">
    <name type="scientific">Fictibacillus phosphorivorans</name>
    <dbReference type="NCBI Taxonomy" id="1221500"/>
    <lineage>
        <taxon>Bacteria</taxon>
        <taxon>Bacillati</taxon>
        <taxon>Bacillota</taxon>
        <taxon>Bacilli</taxon>
        <taxon>Bacillales</taxon>
        <taxon>Fictibacillaceae</taxon>
        <taxon>Fictibacillus</taxon>
    </lineage>
</organism>
<proteinExistence type="predicted"/>
<protein>
    <recommendedName>
        <fullName evidence="2">HD-GYP domain-containing protein</fullName>
    </recommendedName>
</protein>
<dbReference type="InterPro" id="IPR037522">
    <property type="entry name" value="HD_GYP_dom"/>
</dbReference>
<dbReference type="RefSeq" id="WP_066390784.1">
    <property type="nucleotide sequence ID" value="NZ_CP015378.1"/>
</dbReference>
<dbReference type="Pfam" id="PF13487">
    <property type="entry name" value="HD_5"/>
    <property type="match status" value="1"/>
</dbReference>
<reference evidence="3 4" key="1">
    <citation type="submission" date="2016-04" db="EMBL/GenBank/DDBJ databases">
        <title>Complete genome sequence of Fictibacillus phosphorivorans G25-29, a strain toxic to nematodes.</title>
        <authorList>
            <person name="Zheng Z."/>
        </authorList>
    </citation>
    <scope>NUCLEOTIDE SEQUENCE [LARGE SCALE GENOMIC DNA]</scope>
    <source>
        <strain evidence="3 4">G25-29</strain>
    </source>
</reference>
<dbReference type="PROSITE" id="PS51832">
    <property type="entry name" value="HD_GYP"/>
    <property type="match status" value="1"/>
</dbReference>